<protein>
    <submittedName>
        <fullName evidence="1">Unnamed protein product</fullName>
    </submittedName>
</protein>
<dbReference type="Proteomes" id="UP001165064">
    <property type="component" value="Unassembled WGS sequence"/>
</dbReference>
<evidence type="ECO:0000313" key="1">
    <source>
        <dbReference type="EMBL" id="GME72170.1"/>
    </source>
</evidence>
<keyword evidence="2" id="KW-1185">Reference proteome</keyword>
<sequence length="199" mass="23423">MKFEKNQTIYSFEGFYWSSATWTTRKVEFIWIKVEFNYPLVERVFSHMLVDVRNIMSWKFKGVKNSVLDLPGFRIPDMIIADCAFIPMYSLFPIECKAGPLQTSEEAMVHAPQLLRECIFCGSEYGVLTNSIDYWFFKFEIDPNKLPLGKTGNPESRYLYWHCPPVNSPITVKMMICLFYDIQAKKCRYSNRSLLKRVD</sequence>
<accession>A0ACB5STD2</accession>
<organism evidence="1 2">
    <name type="scientific">Ambrosiozyma monospora</name>
    <name type="common">Yeast</name>
    <name type="synonym">Endomycopsis monosporus</name>
    <dbReference type="NCBI Taxonomy" id="43982"/>
    <lineage>
        <taxon>Eukaryota</taxon>
        <taxon>Fungi</taxon>
        <taxon>Dikarya</taxon>
        <taxon>Ascomycota</taxon>
        <taxon>Saccharomycotina</taxon>
        <taxon>Pichiomycetes</taxon>
        <taxon>Pichiales</taxon>
        <taxon>Pichiaceae</taxon>
        <taxon>Ambrosiozyma</taxon>
    </lineage>
</organism>
<evidence type="ECO:0000313" key="2">
    <source>
        <dbReference type="Proteomes" id="UP001165064"/>
    </source>
</evidence>
<proteinExistence type="predicted"/>
<comment type="caution">
    <text evidence="1">The sequence shown here is derived from an EMBL/GenBank/DDBJ whole genome shotgun (WGS) entry which is preliminary data.</text>
</comment>
<reference evidence="1" key="1">
    <citation type="submission" date="2023-04" db="EMBL/GenBank/DDBJ databases">
        <title>Ambrosiozyma monospora NBRC 10751.</title>
        <authorList>
            <person name="Ichikawa N."/>
            <person name="Sato H."/>
            <person name="Tonouchi N."/>
        </authorList>
    </citation>
    <scope>NUCLEOTIDE SEQUENCE</scope>
    <source>
        <strain evidence="1">NBRC 10751</strain>
    </source>
</reference>
<name>A0ACB5STD2_AMBMO</name>
<dbReference type="EMBL" id="BSXS01000361">
    <property type="protein sequence ID" value="GME72170.1"/>
    <property type="molecule type" value="Genomic_DNA"/>
</dbReference>
<gene>
    <name evidence="1" type="ORF">Amon02_000087600</name>
</gene>